<dbReference type="InterPro" id="IPR033985">
    <property type="entry name" value="SusD-like_N"/>
</dbReference>
<keyword evidence="3 6" id="KW-0732">Signal</keyword>
<dbReference type="InterPro" id="IPR011990">
    <property type="entry name" value="TPR-like_helical_dom_sf"/>
</dbReference>
<sequence>MKRTTTIYLSLLAVLCALGSCKKFLSTEPTSFLPPAQYYKGANLTNALAGVYNPLFQTSVYGSAMFYQLGACTDESFYGGAGRVLTSGVQVYSFDYTNADVNAFWNTLYTGIERANELIVHLDPADTSVGTQAIYGEALFLRAYYHFLLVNNFGDVPLKTVAANSLDSLSVPRSPAAKVYEQIVNDMTTAEKKVLTADKIGNSSRISKTTVEGILARVCLYMAGNPINDKTQYANALAWATKVQQSGLHSLNPSFNQVFINEASDVYDIKEQMWEVDFSGNNTTTQQTGGWVGSANGIPFTATNTYSSGSSASDFIYSDTGYSYGFVWATGKLYNLYDVTDPRRDWAIQSFNYTVTTTTAPPLVTRTALTGPFAYNRTSAKWRRNYEKIYPKNKNFTPENFPLLRYADVLLMLAEAELNVNGSTATAVNAINQVRERGYTVNGNTAPVSSITLLTPGSGYTTAPLVGSTNQGSGLAYSTTITNGSIATVALVSGGSGFTTAPLVYIGNAWQPKIPYALNAQVVNNGNLYTVTKAGISTGVGPTQASGASDPNVTGATFTYAGVAATASTTLLSKADVDLTSVTMTDIQNERARELCFESLRRPDLIRWGIFIPTMKAVAQDINNTATVTTNTKTQAALGYNNVSERNLLFPIPSSEMTVNKQITNNNPGW</sequence>
<dbReference type="Proteomes" id="UP000192277">
    <property type="component" value="Unassembled WGS sequence"/>
</dbReference>
<keyword evidence="4" id="KW-0472">Membrane</keyword>
<evidence type="ECO:0008006" key="11">
    <source>
        <dbReference type="Google" id="ProtNLM"/>
    </source>
</evidence>
<dbReference type="RefSeq" id="WP_014219229.1">
    <property type="nucleotide sequence ID" value="NZ_LWBO01000021.1"/>
</dbReference>
<comment type="caution">
    <text evidence="9">The sequence shown here is derived from an EMBL/GenBank/DDBJ whole genome shotgun (WGS) entry which is preliminary data.</text>
</comment>
<accession>A0ABX3NUJ2</accession>
<feature type="domain" description="RagB/SusD" evidence="7">
    <location>
        <begin position="578"/>
        <end position="670"/>
    </location>
</feature>
<evidence type="ECO:0000256" key="1">
    <source>
        <dbReference type="ARBA" id="ARBA00004442"/>
    </source>
</evidence>
<evidence type="ECO:0000256" key="2">
    <source>
        <dbReference type="ARBA" id="ARBA00006275"/>
    </source>
</evidence>
<dbReference type="PROSITE" id="PS51257">
    <property type="entry name" value="PROKAR_LIPOPROTEIN"/>
    <property type="match status" value="1"/>
</dbReference>
<dbReference type="Gene3D" id="1.25.40.390">
    <property type="match status" value="2"/>
</dbReference>
<comment type="subcellular location">
    <subcellularLocation>
        <location evidence="1">Cell outer membrane</location>
    </subcellularLocation>
</comment>
<protein>
    <recommendedName>
        <fullName evidence="11">RagB/SusD domain-containing protein</fullName>
    </recommendedName>
</protein>
<comment type="similarity">
    <text evidence="2">Belongs to the SusD family.</text>
</comment>
<evidence type="ECO:0000256" key="3">
    <source>
        <dbReference type="ARBA" id="ARBA00022729"/>
    </source>
</evidence>
<keyword evidence="10" id="KW-1185">Reference proteome</keyword>
<gene>
    <name evidence="9" type="ORF">A4D02_33940</name>
</gene>
<evidence type="ECO:0000313" key="9">
    <source>
        <dbReference type="EMBL" id="OQP45178.1"/>
    </source>
</evidence>
<dbReference type="Pfam" id="PF07980">
    <property type="entry name" value="SusD_RagB"/>
    <property type="match status" value="2"/>
</dbReference>
<feature type="signal peptide" evidence="6">
    <location>
        <begin position="1"/>
        <end position="19"/>
    </location>
</feature>
<reference evidence="9 10" key="1">
    <citation type="submission" date="2016-04" db="EMBL/GenBank/DDBJ databases">
        <authorList>
            <person name="Chen L."/>
            <person name="Zhuang W."/>
            <person name="Wang G."/>
        </authorList>
    </citation>
    <scope>NUCLEOTIDE SEQUENCE [LARGE SCALE GENOMIC DNA]</scope>
    <source>
        <strain evidence="10">GR20</strain>
    </source>
</reference>
<feature type="domain" description="RagB/SusD" evidence="7">
    <location>
        <begin position="321"/>
        <end position="437"/>
    </location>
</feature>
<dbReference type="InterPro" id="IPR012944">
    <property type="entry name" value="SusD_RagB_dom"/>
</dbReference>
<proteinExistence type="inferred from homology"/>
<feature type="chain" id="PRO_5046011639" description="RagB/SusD domain-containing protein" evidence="6">
    <location>
        <begin position="20"/>
        <end position="670"/>
    </location>
</feature>
<keyword evidence="5" id="KW-0998">Cell outer membrane</keyword>
<evidence type="ECO:0000256" key="5">
    <source>
        <dbReference type="ARBA" id="ARBA00023237"/>
    </source>
</evidence>
<evidence type="ECO:0000256" key="6">
    <source>
        <dbReference type="SAM" id="SignalP"/>
    </source>
</evidence>
<feature type="domain" description="SusD-like N-terminal" evidence="8">
    <location>
        <begin position="76"/>
        <end position="220"/>
    </location>
</feature>
<evidence type="ECO:0000259" key="7">
    <source>
        <dbReference type="Pfam" id="PF07980"/>
    </source>
</evidence>
<organism evidence="9 10">
    <name type="scientific">Niastella koreensis</name>
    <dbReference type="NCBI Taxonomy" id="354356"/>
    <lineage>
        <taxon>Bacteria</taxon>
        <taxon>Pseudomonadati</taxon>
        <taxon>Bacteroidota</taxon>
        <taxon>Chitinophagia</taxon>
        <taxon>Chitinophagales</taxon>
        <taxon>Chitinophagaceae</taxon>
        <taxon>Niastella</taxon>
    </lineage>
</organism>
<evidence type="ECO:0000313" key="10">
    <source>
        <dbReference type="Proteomes" id="UP000192277"/>
    </source>
</evidence>
<name>A0ABX3NUJ2_9BACT</name>
<dbReference type="Pfam" id="PF14322">
    <property type="entry name" value="SusD-like_3"/>
    <property type="match status" value="1"/>
</dbReference>
<evidence type="ECO:0000259" key="8">
    <source>
        <dbReference type="Pfam" id="PF14322"/>
    </source>
</evidence>
<dbReference type="EMBL" id="LWBO01000021">
    <property type="protein sequence ID" value="OQP45178.1"/>
    <property type="molecule type" value="Genomic_DNA"/>
</dbReference>
<dbReference type="SUPFAM" id="SSF48452">
    <property type="entry name" value="TPR-like"/>
    <property type="match status" value="1"/>
</dbReference>
<evidence type="ECO:0000256" key="4">
    <source>
        <dbReference type="ARBA" id="ARBA00023136"/>
    </source>
</evidence>